<reference evidence="1 2" key="1">
    <citation type="submission" date="2016-03" db="EMBL/GenBank/DDBJ databases">
        <title>Niastella vici sp. nov., isolated from farmland soil.</title>
        <authorList>
            <person name="Chen L."/>
            <person name="Wang D."/>
            <person name="Yang S."/>
            <person name="Wang G."/>
        </authorList>
    </citation>
    <scope>NUCLEOTIDE SEQUENCE [LARGE SCALE GENOMIC DNA]</scope>
    <source>
        <strain evidence="1 2">DJ57</strain>
    </source>
</reference>
<protein>
    <submittedName>
        <fullName evidence="1">Uncharacterized protein</fullName>
    </submittedName>
</protein>
<dbReference type="OrthoDB" id="677258at2"/>
<dbReference type="AlphaFoldDB" id="A0A1V9FQE6"/>
<accession>A0A1V9FQE6</accession>
<dbReference type="RefSeq" id="WP_081152778.1">
    <property type="nucleotide sequence ID" value="NZ_LVYD01000060.1"/>
</dbReference>
<sequence>MKPQHVQQEVLIFANTTLSQEALCRKNSSNKNNSANEELEEAFWDGLLNELVPEIMPSTRNTMMVIWGVYVGEFYFLIDLANSPGIVEPIYSINPDLLSSLINMN</sequence>
<evidence type="ECO:0000313" key="2">
    <source>
        <dbReference type="Proteomes" id="UP000192796"/>
    </source>
</evidence>
<keyword evidence="2" id="KW-1185">Reference proteome</keyword>
<name>A0A1V9FQE6_9BACT</name>
<dbReference type="Proteomes" id="UP000192796">
    <property type="component" value="Unassembled WGS sequence"/>
</dbReference>
<dbReference type="EMBL" id="LVYD01000060">
    <property type="protein sequence ID" value="OQP60609.1"/>
    <property type="molecule type" value="Genomic_DNA"/>
</dbReference>
<organism evidence="1 2">
    <name type="scientific">Niastella vici</name>
    <dbReference type="NCBI Taxonomy" id="1703345"/>
    <lineage>
        <taxon>Bacteria</taxon>
        <taxon>Pseudomonadati</taxon>
        <taxon>Bacteroidota</taxon>
        <taxon>Chitinophagia</taxon>
        <taxon>Chitinophagales</taxon>
        <taxon>Chitinophagaceae</taxon>
        <taxon>Niastella</taxon>
    </lineage>
</organism>
<comment type="caution">
    <text evidence="1">The sequence shown here is derived from an EMBL/GenBank/DDBJ whole genome shotgun (WGS) entry which is preliminary data.</text>
</comment>
<evidence type="ECO:0000313" key="1">
    <source>
        <dbReference type="EMBL" id="OQP60609.1"/>
    </source>
</evidence>
<dbReference type="STRING" id="1703345.A3860_32870"/>
<gene>
    <name evidence="1" type="ORF">A3860_32870</name>
</gene>
<proteinExistence type="predicted"/>